<gene>
    <name evidence="2" type="ORF">GALL_281650</name>
</gene>
<comment type="caution">
    <text evidence="2">The sequence shown here is derived from an EMBL/GenBank/DDBJ whole genome shotgun (WGS) entry which is preliminary data.</text>
</comment>
<proteinExistence type="predicted"/>
<dbReference type="AlphaFoldDB" id="A0A1J5R1S5"/>
<evidence type="ECO:0000256" key="1">
    <source>
        <dbReference type="SAM" id="Phobius"/>
    </source>
</evidence>
<feature type="transmembrane region" description="Helical" evidence="1">
    <location>
        <begin position="21"/>
        <end position="43"/>
    </location>
</feature>
<reference evidence="2" key="1">
    <citation type="submission" date="2016-10" db="EMBL/GenBank/DDBJ databases">
        <title>Sequence of Gallionella enrichment culture.</title>
        <authorList>
            <person name="Poehlein A."/>
            <person name="Muehling M."/>
            <person name="Daniel R."/>
        </authorList>
    </citation>
    <scope>NUCLEOTIDE SEQUENCE</scope>
</reference>
<name>A0A1J5R1S5_9ZZZZ</name>
<keyword evidence="1" id="KW-1133">Transmembrane helix</keyword>
<dbReference type="NCBIfam" id="NF045611">
    <property type="entry name" value="small_CydP"/>
    <property type="match status" value="1"/>
</dbReference>
<keyword evidence="1" id="KW-0812">Transmembrane</keyword>
<keyword evidence="1" id="KW-0472">Membrane</keyword>
<protein>
    <submittedName>
        <fullName evidence="2">Uncharacterized protein</fullName>
    </submittedName>
</protein>
<dbReference type="EMBL" id="MLJW01000311">
    <property type="protein sequence ID" value="OIQ89918.1"/>
    <property type="molecule type" value="Genomic_DNA"/>
</dbReference>
<organism evidence="2">
    <name type="scientific">mine drainage metagenome</name>
    <dbReference type="NCBI Taxonomy" id="410659"/>
    <lineage>
        <taxon>unclassified sequences</taxon>
        <taxon>metagenomes</taxon>
        <taxon>ecological metagenomes</taxon>
    </lineage>
</organism>
<sequence length="73" mass="8233">MRVLRRQSDGREIVNRIDRKLLRDLFVVVALKLVVLSVLWFAFVRDQRVSVDAGRVAALMTSPAASQGEDHGQ</sequence>
<accession>A0A1J5R1S5</accession>
<evidence type="ECO:0000313" key="2">
    <source>
        <dbReference type="EMBL" id="OIQ89918.1"/>
    </source>
</evidence>
<dbReference type="InterPro" id="IPR054636">
    <property type="entry name" value="CydP"/>
</dbReference>